<name>A0A1G4ER79_BACMY</name>
<reference evidence="1 4" key="2">
    <citation type="submission" date="2016-10" db="EMBL/GenBank/DDBJ databases">
        <title>Genome Sequence of Bacillus weihenstephanensis GM6LP.</title>
        <authorList>
            <person name="Poehlein A."/>
            <person name="Wemheuer F."/>
            <person name="Hollensteiner J."/>
            <person name="Wemheuer B."/>
        </authorList>
    </citation>
    <scope>NUCLEOTIDE SEQUENCE [LARGE SCALE GENOMIC DNA]</scope>
    <source>
        <strain evidence="1 4">GM6LP</strain>
    </source>
</reference>
<evidence type="ECO:0000313" key="2">
    <source>
        <dbReference type="EMBL" id="SCB69181.1"/>
    </source>
</evidence>
<organism evidence="2 3">
    <name type="scientific">Bacillus mycoides</name>
    <dbReference type="NCBI Taxonomy" id="1405"/>
    <lineage>
        <taxon>Bacteria</taxon>
        <taxon>Bacillati</taxon>
        <taxon>Bacillota</taxon>
        <taxon>Bacilli</taxon>
        <taxon>Bacillales</taxon>
        <taxon>Bacillaceae</taxon>
        <taxon>Bacillus</taxon>
        <taxon>Bacillus cereus group</taxon>
    </lineage>
</organism>
<dbReference type="Proteomes" id="UP000236165">
    <property type="component" value="Unassembled WGS sequence"/>
</dbReference>
<evidence type="ECO:0000313" key="3">
    <source>
        <dbReference type="Proteomes" id="UP000195696"/>
    </source>
</evidence>
<evidence type="ECO:0000313" key="1">
    <source>
        <dbReference type="EMBL" id="PJN70749.1"/>
    </source>
</evidence>
<dbReference type="EMBL" id="FMAK01000037">
    <property type="protein sequence ID" value="SCB69181.1"/>
    <property type="molecule type" value="Genomic_DNA"/>
</dbReference>
<dbReference type="AlphaFoldDB" id="A0A1G4ER79"/>
<dbReference type="EMBL" id="MKZQ01000025">
    <property type="protein sequence ID" value="PJN70749.1"/>
    <property type="molecule type" value="Genomic_DNA"/>
</dbReference>
<evidence type="ECO:0000313" key="4">
    <source>
        <dbReference type="Proteomes" id="UP000236165"/>
    </source>
</evidence>
<dbReference type="Proteomes" id="UP000195696">
    <property type="component" value="Unassembled WGS sequence"/>
</dbReference>
<dbReference type="RefSeq" id="WP_016103653.1">
    <property type="nucleotide sequence ID" value="NZ_CP035964.1"/>
</dbReference>
<reference evidence="2 3" key="1">
    <citation type="submission" date="2016-08" db="EMBL/GenBank/DDBJ databases">
        <authorList>
            <person name="Seilhamer J.J."/>
        </authorList>
    </citation>
    <scope>NUCLEOTIDE SEQUENCE [LARGE SCALE GENOMIC DNA]</scope>
    <source>
        <strain evidence="2 3">SDA_GO95</strain>
    </source>
</reference>
<gene>
    <name evidence="1" type="ORF">BACWE_24040</name>
    <name evidence="2" type="ORF">BWGO95_03333</name>
</gene>
<accession>A0A1G4ER79</accession>
<proteinExistence type="predicted"/>
<protein>
    <submittedName>
        <fullName evidence="2">Uncharacterized protein</fullName>
    </submittedName>
</protein>
<sequence length="42" mass="4800">MKAHELITEIQDSYDGNPSQDAQVFILFSFLLLVFKSLKPTN</sequence>